<dbReference type="EMBL" id="JALNTZ010000038">
    <property type="protein sequence ID" value="KAJ3639043.1"/>
    <property type="molecule type" value="Genomic_DNA"/>
</dbReference>
<name>A0AA38HKC3_9CUCU</name>
<organism evidence="1 2">
    <name type="scientific">Zophobas morio</name>
    <dbReference type="NCBI Taxonomy" id="2755281"/>
    <lineage>
        <taxon>Eukaryota</taxon>
        <taxon>Metazoa</taxon>
        <taxon>Ecdysozoa</taxon>
        <taxon>Arthropoda</taxon>
        <taxon>Hexapoda</taxon>
        <taxon>Insecta</taxon>
        <taxon>Pterygota</taxon>
        <taxon>Neoptera</taxon>
        <taxon>Endopterygota</taxon>
        <taxon>Coleoptera</taxon>
        <taxon>Polyphaga</taxon>
        <taxon>Cucujiformia</taxon>
        <taxon>Tenebrionidae</taxon>
        <taxon>Zophobas</taxon>
    </lineage>
</organism>
<evidence type="ECO:0000313" key="1">
    <source>
        <dbReference type="EMBL" id="KAJ3639043.1"/>
    </source>
</evidence>
<reference evidence="1" key="1">
    <citation type="journal article" date="2023" name="G3 (Bethesda)">
        <title>Whole genome assemblies of Zophobas morio and Tenebrio molitor.</title>
        <authorList>
            <person name="Kaur S."/>
            <person name="Stinson S.A."/>
            <person name="diCenzo G.C."/>
        </authorList>
    </citation>
    <scope>NUCLEOTIDE SEQUENCE</scope>
    <source>
        <strain evidence="1">QUZm001</strain>
    </source>
</reference>
<proteinExistence type="predicted"/>
<comment type="caution">
    <text evidence="1">The sequence shown here is derived from an EMBL/GenBank/DDBJ whole genome shotgun (WGS) entry which is preliminary data.</text>
</comment>
<dbReference type="AlphaFoldDB" id="A0AA38HKC3"/>
<keyword evidence="2" id="KW-1185">Reference proteome</keyword>
<protein>
    <submittedName>
        <fullName evidence="1">Uncharacterized protein</fullName>
    </submittedName>
</protein>
<evidence type="ECO:0000313" key="2">
    <source>
        <dbReference type="Proteomes" id="UP001168821"/>
    </source>
</evidence>
<sequence>MLCRWYVSLFCTHENFVRSVAGAANSAAEVLTQSVRSLFIGCLSVFHSMGYQATYVNIHVTAECPHISLPRRQNSASHFMLDLGTLNISNKFIKDAEDNGSQLLALFLVVLTLMEQKSTKLSSL</sequence>
<gene>
    <name evidence="1" type="ORF">Zmor_012154</name>
</gene>
<dbReference type="Proteomes" id="UP001168821">
    <property type="component" value="Unassembled WGS sequence"/>
</dbReference>
<accession>A0AA38HKC3</accession>